<feature type="domain" description="Cupin type-2" evidence="1">
    <location>
        <begin position="48"/>
        <end position="111"/>
    </location>
</feature>
<organism evidence="2">
    <name type="scientific">hydrothermal vent metagenome</name>
    <dbReference type="NCBI Taxonomy" id="652676"/>
    <lineage>
        <taxon>unclassified sequences</taxon>
        <taxon>metagenomes</taxon>
        <taxon>ecological metagenomes</taxon>
    </lineage>
</organism>
<dbReference type="InterPro" id="IPR011051">
    <property type="entry name" value="RmlC_Cupin_sf"/>
</dbReference>
<dbReference type="SUPFAM" id="SSF51182">
    <property type="entry name" value="RmlC-like cupins"/>
    <property type="match status" value="1"/>
</dbReference>
<proteinExistence type="predicted"/>
<dbReference type="InterPro" id="IPR013096">
    <property type="entry name" value="Cupin_2"/>
</dbReference>
<dbReference type="PANTHER" id="PTHR43698:SF1">
    <property type="entry name" value="BLL4564 PROTEIN"/>
    <property type="match status" value="1"/>
</dbReference>
<dbReference type="InterPro" id="IPR014710">
    <property type="entry name" value="RmlC-like_jellyroll"/>
</dbReference>
<dbReference type="PANTHER" id="PTHR43698">
    <property type="entry name" value="RIBD C-TERMINAL DOMAIN CONTAINING PROTEIN"/>
    <property type="match status" value="1"/>
</dbReference>
<gene>
    <name evidence="2" type="ORF">MGWOODY_Clf659</name>
</gene>
<evidence type="ECO:0000259" key="1">
    <source>
        <dbReference type="Pfam" id="PF07883"/>
    </source>
</evidence>
<sequence length="119" mass="12867">MRVIRIAEVDIVPIETATPIPGWTGGDVKRTRQPLLPEGASKTFNSSIVNFEKGCGTGWHTHKSDQMLVVTAGVGIVADENHQQEITVGDVVHVLQGENHWHGATADSYMSHITITAAE</sequence>
<accession>A0A160VBP6</accession>
<dbReference type="AlphaFoldDB" id="A0A160VBP6"/>
<evidence type="ECO:0000313" key="2">
    <source>
        <dbReference type="EMBL" id="CUV02895.1"/>
    </source>
</evidence>
<dbReference type="EMBL" id="FAXA01000332">
    <property type="protein sequence ID" value="CUV02895.1"/>
    <property type="molecule type" value="Genomic_DNA"/>
</dbReference>
<name>A0A160VBP6_9ZZZZ</name>
<dbReference type="Pfam" id="PF07883">
    <property type="entry name" value="Cupin_2"/>
    <property type="match status" value="1"/>
</dbReference>
<dbReference type="Gene3D" id="2.60.120.10">
    <property type="entry name" value="Jelly Rolls"/>
    <property type="match status" value="1"/>
</dbReference>
<protein>
    <submittedName>
        <fullName evidence="2">Transcriptional regulator</fullName>
    </submittedName>
</protein>
<reference evidence="2" key="1">
    <citation type="submission" date="2015-10" db="EMBL/GenBank/DDBJ databases">
        <authorList>
            <person name="Gilbert D.G."/>
        </authorList>
    </citation>
    <scope>NUCLEOTIDE SEQUENCE</scope>
</reference>